<dbReference type="PANTHER" id="PTHR22954">
    <property type="entry name" value="RETROVIRAL PROTEASE-RELATED"/>
    <property type="match status" value="1"/>
</dbReference>
<dbReference type="AlphaFoldDB" id="A0A914P8Y5"/>
<proteinExistence type="predicted"/>
<reference evidence="2" key="1">
    <citation type="submission" date="2022-11" db="UniProtKB">
        <authorList>
            <consortium name="WormBaseParasite"/>
        </authorList>
    </citation>
    <scope>IDENTIFICATION</scope>
</reference>
<organism evidence="1 2">
    <name type="scientific">Panagrolaimus davidi</name>
    <dbReference type="NCBI Taxonomy" id="227884"/>
    <lineage>
        <taxon>Eukaryota</taxon>
        <taxon>Metazoa</taxon>
        <taxon>Ecdysozoa</taxon>
        <taxon>Nematoda</taxon>
        <taxon>Chromadorea</taxon>
        <taxon>Rhabditida</taxon>
        <taxon>Tylenchina</taxon>
        <taxon>Panagrolaimomorpha</taxon>
        <taxon>Panagrolaimoidea</taxon>
        <taxon>Panagrolaimidae</taxon>
        <taxon>Panagrolaimus</taxon>
    </lineage>
</organism>
<dbReference type="Pfam" id="PF03564">
    <property type="entry name" value="DUF1759"/>
    <property type="match status" value="1"/>
</dbReference>
<dbReference type="Proteomes" id="UP000887578">
    <property type="component" value="Unplaced"/>
</dbReference>
<keyword evidence="1" id="KW-1185">Reference proteome</keyword>
<accession>A0A914P8Y5</accession>
<dbReference type="PANTHER" id="PTHR22954:SF3">
    <property type="entry name" value="PROTEIN CBG08539"/>
    <property type="match status" value="1"/>
</dbReference>
<evidence type="ECO:0000313" key="1">
    <source>
        <dbReference type="Proteomes" id="UP000887578"/>
    </source>
</evidence>
<dbReference type="WBParaSite" id="PDA_v2.g1117.t1">
    <property type="protein sequence ID" value="PDA_v2.g1117.t1"/>
    <property type="gene ID" value="PDA_v2.g1117"/>
</dbReference>
<protein>
    <submittedName>
        <fullName evidence="2">Uncharacterized protein</fullName>
    </submittedName>
</protein>
<evidence type="ECO:0000313" key="2">
    <source>
        <dbReference type="WBParaSite" id="PDA_v2.g1117.t1"/>
    </source>
</evidence>
<dbReference type="InterPro" id="IPR005312">
    <property type="entry name" value="DUF1759"/>
</dbReference>
<sequence length="254" mass="29613">MANRIFNQLDALINAIKQRQNNYEQRLQQTQPPWTEIQKVTFKARLKRLHGDLEMWKDYIETLETKASHNNDAEKPRLFTRIDGWKIANQPLFDDITLLILEGEGYLELNLEPDIDNRSDVTQDSETTQILQIPTQILQIPSLNIQKFYGDYVKWKPFWQRFEINVNNRPFSYVDKLDALMGLLEGRALEEVEGFQISEENYDTVVDTLQTRFGNQALILNKLQGDLRSLPCATSNSNSLRTTVNTICNMCRQL</sequence>
<name>A0A914P8Y5_9BILA</name>